<dbReference type="Gene3D" id="1.25.40.10">
    <property type="entry name" value="Tetratricopeptide repeat domain"/>
    <property type="match status" value="2"/>
</dbReference>
<protein>
    <recommendedName>
        <fullName evidence="1">Tetratricopeptide repeat protein 21A/21B second ARM domain-containing protein</fullName>
    </recommendedName>
</protein>
<dbReference type="InterPro" id="IPR011990">
    <property type="entry name" value="TPR-like_helical_dom_sf"/>
</dbReference>
<accession>A0A8S1HPL1</accession>
<dbReference type="AlphaFoldDB" id="A0A8S1HPL1"/>
<dbReference type="Pfam" id="PF25060">
    <property type="entry name" value="ARM_TT21_2nd"/>
    <property type="match status" value="1"/>
</dbReference>
<dbReference type="OrthoDB" id="5855406at2759"/>
<dbReference type="Proteomes" id="UP000835052">
    <property type="component" value="Unassembled WGS sequence"/>
</dbReference>
<dbReference type="GO" id="GO:0061512">
    <property type="term" value="P:protein localization to cilium"/>
    <property type="evidence" value="ECO:0007669"/>
    <property type="project" value="TreeGrafter"/>
</dbReference>
<dbReference type="EMBL" id="CAJGYM010000105">
    <property type="protein sequence ID" value="CAD6197801.1"/>
    <property type="molecule type" value="Genomic_DNA"/>
</dbReference>
<dbReference type="GO" id="GO:0030991">
    <property type="term" value="C:intraciliary transport particle A"/>
    <property type="evidence" value="ECO:0007669"/>
    <property type="project" value="TreeGrafter"/>
</dbReference>
<evidence type="ECO:0000313" key="3">
    <source>
        <dbReference type="Proteomes" id="UP000835052"/>
    </source>
</evidence>
<name>A0A8S1HPL1_9PELO</name>
<feature type="domain" description="Tetratricopeptide repeat protein 21A/21B second ARM" evidence="1">
    <location>
        <begin position="4"/>
        <end position="231"/>
    </location>
</feature>
<keyword evidence="3" id="KW-1185">Reference proteome</keyword>
<proteinExistence type="predicted"/>
<sequence>MFLIRNLLAKALQISRRPNYLTEALRIAVSLDDVKEASAIAKELMTLDVDNVYAALGLVLSLLMSGNAKDAATQYEIVHEAHQFVTSSTIYYVIGAILAKQKSGNFDDFRQQIAKALDVHQNNLQNIPFGVDYLSAMDSDVMYLIAQQILDFAPLVPVKAADDCLKIADKVLTMIVDASPGLAHVTYLLARVQYLSMDYGNAEESVKLCLEKNESFTEAYLLRAQMTIDRGGKINEAEQALTTGLNFNFAVRDTSLYHLIKAKTLKRKNENNEAIQTLRAALKIPQKERSKNLLAPLNEQ</sequence>
<dbReference type="PANTHER" id="PTHR14699:SF0">
    <property type="entry name" value="TETRATRICOPEPTIDE REPEAT PROTEIN 21 HOMOLOG"/>
    <property type="match status" value="1"/>
</dbReference>
<comment type="caution">
    <text evidence="2">The sequence shown here is derived from an EMBL/GenBank/DDBJ whole genome shotgun (WGS) entry which is preliminary data.</text>
</comment>
<dbReference type="GO" id="GO:0005929">
    <property type="term" value="C:cilium"/>
    <property type="evidence" value="ECO:0007669"/>
    <property type="project" value="GOC"/>
</dbReference>
<reference evidence="2" key="1">
    <citation type="submission" date="2020-10" db="EMBL/GenBank/DDBJ databases">
        <authorList>
            <person name="Kikuchi T."/>
        </authorList>
    </citation>
    <scope>NUCLEOTIDE SEQUENCE</scope>
    <source>
        <strain evidence="2">NKZ352</strain>
    </source>
</reference>
<dbReference type="InterPro" id="IPR040364">
    <property type="entry name" value="TTC21A/TTC21B"/>
</dbReference>
<dbReference type="InterPro" id="IPR056832">
    <property type="entry name" value="ARM_TT21_2nd"/>
</dbReference>
<dbReference type="Pfam" id="PF25058">
    <property type="entry name" value="ARM_TT21"/>
    <property type="match status" value="1"/>
</dbReference>
<organism evidence="2 3">
    <name type="scientific">Caenorhabditis auriculariae</name>
    <dbReference type="NCBI Taxonomy" id="2777116"/>
    <lineage>
        <taxon>Eukaryota</taxon>
        <taxon>Metazoa</taxon>
        <taxon>Ecdysozoa</taxon>
        <taxon>Nematoda</taxon>
        <taxon>Chromadorea</taxon>
        <taxon>Rhabditida</taxon>
        <taxon>Rhabditina</taxon>
        <taxon>Rhabditomorpha</taxon>
        <taxon>Rhabditoidea</taxon>
        <taxon>Rhabditidae</taxon>
        <taxon>Peloderinae</taxon>
        <taxon>Caenorhabditis</taxon>
    </lineage>
</organism>
<dbReference type="SUPFAM" id="SSF48452">
    <property type="entry name" value="TPR-like"/>
    <property type="match status" value="2"/>
</dbReference>
<gene>
    <name evidence="2" type="ORF">CAUJ_LOCUS13708</name>
</gene>
<dbReference type="GO" id="GO:0035721">
    <property type="term" value="P:intraciliary retrograde transport"/>
    <property type="evidence" value="ECO:0007669"/>
    <property type="project" value="TreeGrafter"/>
</dbReference>
<dbReference type="PANTHER" id="PTHR14699">
    <property type="entry name" value="STI2 PROTEIN-RELATED"/>
    <property type="match status" value="1"/>
</dbReference>
<evidence type="ECO:0000259" key="1">
    <source>
        <dbReference type="Pfam" id="PF25060"/>
    </source>
</evidence>
<evidence type="ECO:0000313" key="2">
    <source>
        <dbReference type="EMBL" id="CAD6197801.1"/>
    </source>
</evidence>